<evidence type="ECO:0000259" key="9">
    <source>
        <dbReference type="PROSITE" id="PS50893"/>
    </source>
</evidence>
<dbReference type="PANTHER" id="PTHR42788">
    <property type="entry name" value="TAURINE IMPORT ATP-BINDING PROTEIN-RELATED"/>
    <property type="match status" value="1"/>
</dbReference>
<proteinExistence type="predicted"/>
<dbReference type="CDD" id="cd03293">
    <property type="entry name" value="ABC_NrtD_SsuB_transporters"/>
    <property type="match status" value="1"/>
</dbReference>
<keyword evidence="3" id="KW-0997">Cell inner membrane</keyword>
<evidence type="ECO:0000256" key="6">
    <source>
        <dbReference type="ARBA" id="ARBA00022967"/>
    </source>
</evidence>
<evidence type="ECO:0000256" key="2">
    <source>
        <dbReference type="ARBA" id="ARBA00022475"/>
    </source>
</evidence>
<organism evidence="10">
    <name type="scientific">Desulfovibrio sp. U5L</name>
    <dbReference type="NCBI Taxonomy" id="596152"/>
    <lineage>
        <taxon>Bacteria</taxon>
        <taxon>Pseudomonadati</taxon>
        <taxon>Thermodesulfobacteriota</taxon>
        <taxon>Desulfovibrionia</taxon>
        <taxon>Desulfovibrionales</taxon>
        <taxon>Desulfovibrionaceae</taxon>
        <taxon>Desulfovibrio</taxon>
    </lineage>
</organism>
<dbReference type="InterPro" id="IPR003439">
    <property type="entry name" value="ABC_transporter-like_ATP-bd"/>
</dbReference>
<evidence type="ECO:0000256" key="8">
    <source>
        <dbReference type="SAM" id="MobiDB-lite"/>
    </source>
</evidence>
<dbReference type="InterPro" id="IPR003593">
    <property type="entry name" value="AAA+_ATPase"/>
</dbReference>
<dbReference type="Gene3D" id="3.40.50.300">
    <property type="entry name" value="P-loop containing nucleotide triphosphate hydrolases"/>
    <property type="match status" value="1"/>
</dbReference>
<accession>I2Q6V2</accession>
<evidence type="ECO:0000256" key="4">
    <source>
        <dbReference type="ARBA" id="ARBA00022741"/>
    </source>
</evidence>
<keyword evidence="6" id="KW-1278">Translocase</keyword>
<dbReference type="PROSITE" id="PS00211">
    <property type="entry name" value="ABC_TRANSPORTER_1"/>
    <property type="match status" value="1"/>
</dbReference>
<evidence type="ECO:0000256" key="5">
    <source>
        <dbReference type="ARBA" id="ARBA00022840"/>
    </source>
</evidence>
<feature type="domain" description="ABC transporter" evidence="9">
    <location>
        <begin position="6"/>
        <end position="237"/>
    </location>
</feature>
<protein>
    <submittedName>
        <fullName evidence="10">ABC-type nitrate/sulfonate/bicarbonate transport system, ATPase component</fullName>
    </submittedName>
</protein>
<keyword evidence="4" id="KW-0547">Nucleotide-binding</keyword>
<keyword evidence="5" id="KW-0067">ATP-binding</keyword>
<name>I2Q6V2_9BACT</name>
<evidence type="ECO:0000256" key="7">
    <source>
        <dbReference type="ARBA" id="ARBA00023136"/>
    </source>
</evidence>
<dbReference type="AlphaFoldDB" id="I2Q6V2"/>
<dbReference type="HOGENOM" id="CLU_000604_1_22_7"/>
<dbReference type="InterPro" id="IPR050166">
    <property type="entry name" value="ABC_transporter_ATP-bind"/>
</dbReference>
<dbReference type="GO" id="GO:0016887">
    <property type="term" value="F:ATP hydrolysis activity"/>
    <property type="evidence" value="ECO:0007669"/>
    <property type="project" value="InterPro"/>
</dbReference>
<dbReference type="PANTHER" id="PTHR42788:SF18">
    <property type="entry name" value="TAURINE IMPORT ATP-BINDING PROTEIN TAUB"/>
    <property type="match status" value="1"/>
</dbReference>
<reference evidence="10" key="1">
    <citation type="submission" date="2011-11" db="EMBL/GenBank/DDBJ databases">
        <title>Improved High-Quality Draft sequence of Desulfovibrio sp. U5L.</title>
        <authorList>
            <consortium name="US DOE Joint Genome Institute"/>
            <person name="Lucas S."/>
            <person name="Han J."/>
            <person name="Lapidus A."/>
            <person name="Cheng J.-F."/>
            <person name="Goodwin L."/>
            <person name="Pitluck S."/>
            <person name="Peters L."/>
            <person name="Ovchinnikova G."/>
            <person name="Held B."/>
            <person name="Detter J.C."/>
            <person name="Han C."/>
            <person name="Tapia R."/>
            <person name="Land M."/>
            <person name="Hauser L."/>
            <person name="Kyrpides N."/>
            <person name="Ivanova N."/>
            <person name="Pagani I."/>
            <person name="Gabster J."/>
            <person name="Walker C."/>
            <person name="Stolyar S."/>
            <person name="Stahl D."/>
            <person name="Arkin A."/>
            <person name="Dehal P."/>
            <person name="Hazen T."/>
            <person name="Woyke T."/>
        </authorList>
    </citation>
    <scope>NUCLEOTIDE SEQUENCE [LARGE SCALE GENOMIC DNA]</scope>
    <source>
        <strain evidence="10">U5L</strain>
    </source>
</reference>
<evidence type="ECO:0000256" key="1">
    <source>
        <dbReference type="ARBA" id="ARBA00022448"/>
    </source>
</evidence>
<dbReference type="OrthoDB" id="9809450at2"/>
<keyword evidence="1" id="KW-0813">Transport</keyword>
<dbReference type="SUPFAM" id="SSF52540">
    <property type="entry name" value="P-loop containing nucleoside triphosphate hydrolases"/>
    <property type="match status" value="1"/>
</dbReference>
<dbReference type="eggNOG" id="COG1116">
    <property type="taxonomic scope" value="Bacteria"/>
</dbReference>
<dbReference type="InterPro" id="IPR017871">
    <property type="entry name" value="ABC_transporter-like_CS"/>
</dbReference>
<dbReference type="EMBL" id="JH600068">
    <property type="protein sequence ID" value="EIG55508.1"/>
    <property type="molecule type" value="Genomic_DNA"/>
</dbReference>
<dbReference type="Pfam" id="PF00005">
    <property type="entry name" value="ABC_tran"/>
    <property type="match status" value="1"/>
</dbReference>
<evidence type="ECO:0000313" key="10">
    <source>
        <dbReference type="EMBL" id="EIG55508.1"/>
    </source>
</evidence>
<feature type="region of interest" description="Disordered" evidence="8">
    <location>
        <begin position="248"/>
        <end position="273"/>
    </location>
</feature>
<keyword evidence="2" id="KW-1003">Cell membrane</keyword>
<evidence type="ECO:0000256" key="3">
    <source>
        <dbReference type="ARBA" id="ARBA00022519"/>
    </source>
</evidence>
<dbReference type="SMART" id="SM00382">
    <property type="entry name" value="AAA"/>
    <property type="match status" value="1"/>
</dbReference>
<dbReference type="STRING" id="596152.DesU5LDRAFT_3897"/>
<gene>
    <name evidence="10" type="ORF">DesU5LDRAFT_3897</name>
</gene>
<feature type="compositionally biased region" description="Pro residues" evidence="8">
    <location>
        <begin position="255"/>
        <end position="264"/>
    </location>
</feature>
<keyword evidence="7" id="KW-0472">Membrane</keyword>
<dbReference type="GO" id="GO:0005524">
    <property type="term" value="F:ATP binding"/>
    <property type="evidence" value="ECO:0007669"/>
    <property type="project" value="UniProtKB-KW"/>
</dbReference>
<dbReference type="PROSITE" id="PS50893">
    <property type="entry name" value="ABC_TRANSPORTER_2"/>
    <property type="match status" value="1"/>
</dbReference>
<sequence>MTTGHFEAQGIVKTFEARGESRTILPGVSLTLRPGEILALLGPSGCGKTTLLNILAGFSRPDAGRIRLDGKPCRSPGPQRAVVFQEDALFPWLTALENVTIGLRAAGKDKTAGRTEAERMLARVGLGGFERHLPKTLSGGMRQRLALARVLALDPKVLLMDEPFASLDALTRDQMHELLVALHGSTNISILFVTHDVSEAVRLADTIVVMGKAGQGVVRRFPIPLPRPRARTDGVCLAIEEDIRNILRHGNTKRPSPPAPPPAGPTVRGSKPT</sequence>
<dbReference type="InterPro" id="IPR027417">
    <property type="entry name" value="P-loop_NTPase"/>
</dbReference>